<keyword evidence="2" id="KW-1185">Reference proteome</keyword>
<reference evidence="2" key="1">
    <citation type="submission" date="2011-12" db="EMBL/GenBank/DDBJ databases">
        <title>Complete sequence of Methanoregula formicicum SMSP.</title>
        <authorList>
            <person name="Lucas S."/>
            <person name="Han J."/>
            <person name="Lapidus A."/>
            <person name="Cheng J.-F."/>
            <person name="Goodwin L."/>
            <person name="Pitluck S."/>
            <person name="Peters L."/>
            <person name="Ovchinnikova G."/>
            <person name="Teshima H."/>
            <person name="Detter J.C."/>
            <person name="Han C."/>
            <person name="Tapia R."/>
            <person name="Land M."/>
            <person name="Hauser L."/>
            <person name="Kyrpides N."/>
            <person name="Ivanova N."/>
            <person name="Pagani I."/>
            <person name="Imachi H."/>
            <person name="Tamaki H."/>
            <person name="Sekiguchi Y."/>
            <person name="Kamagata Y."/>
            <person name="Cadillo-Quiroz H."/>
            <person name="Zinder S."/>
            <person name="Liu W.-T."/>
            <person name="Woyke T."/>
        </authorList>
    </citation>
    <scope>NUCLEOTIDE SEQUENCE [LARGE SCALE GENOMIC DNA]</scope>
    <source>
        <strain evidence="2">DSM 22288 / NBRC 105244 / SMSP</strain>
    </source>
</reference>
<proteinExistence type="predicted"/>
<dbReference type="SUPFAM" id="SSF53448">
    <property type="entry name" value="Nucleotide-diphospho-sugar transferases"/>
    <property type="match status" value="1"/>
</dbReference>
<dbReference type="HOGENOM" id="CLU_800795_0_0_2"/>
<evidence type="ECO:0000313" key="1">
    <source>
        <dbReference type="EMBL" id="AGB01505.1"/>
    </source>
</evidence>
<dbReference type="EMBL" id="CP003167">
    <property type="protein sequence ID" value="AGB01505.1"/>
    <property type="molecule type" value="Genomic_DNA"/>
</dbReference>
<dbReference type="Proteomes" id="UP000010824">
    <property type="component" value="Chromosome"/>
</dbReference>
<dbReference type="STRING" id="593750.Metfor_0432"/>
<gene>
    <name evidence="1" type="ordered locus">Metfor_0432</name>
</gene>
<name>L0HBU3_METFS</name>
<reference evidence="1 2" key="2">
    <citation type="journal article" date="2014" name="Genome Announc.">
        <title>Complete Genome Sequence of Methanoregula formicica SMSPT, a Mesophilic Hydrogenotrophic Methanogen Isolated from a Methanogenic Upflow Anaerobic Sludge Blanket Reactor.</title>
        <authorList>
            <person name="Yamamoto K."/>
            <person name="Tamaki H."/>
            <person name="Cadillo-Quiroz H."/>
            <person name="Imachi H."/>
            <person name="Kyrpides N."/>
            <person name="Woyke T."/>
            <person name="Goodwin L."/>
            <person name="Zinder S.H."/>
            <person name="Kamagata Y."/>
            <person name="Liu W.T."/>
        </authorList>
    </citation>
    <scope>NUCLEOTIDE SEQUENCE [LARGE SCALE GENOMIC DNA]</scope>
    <source>
        <strain evidence="2">DSM 22288 / NBRC 105244 / SMSP</strain>
    </source>
</reference>
<accession>L0HBU3</accession>
<sequence>MTKRDPYLSIVVVSRNDDHGGNLLQRMQLFVDSLYEQCNQYKLKTELIIVEWNPLPDKASLKEALSWPVEREYMVTRIVTVSPEIHATFKHADKMPIFQMIGKNVGIIRAKGRFILATNIDILFSDELIQFISKKKLKEGCHYRVDRVDVDTCVLMRRAKDNLLSLCGKNIIRYNKKYGTYDYRELKGAIPVFVKRTQDFVSRIKVFLSDGYPLIHSNACGDFACMAKKNWISLGGYAELEMYSFHIDSIILILGHYSGIREIDLRSPMEIYHIEHSSGSGWTPGGGEQKLFERLKSDSIPYLVWEDLLQYARDLRHTRDPTKTIIGNNKPSWGLGDRALPETIIR</sequence>
<dbReference type="InParanoid" id="L0HBU3"/>
<evidence type="ECO:0008006" key="3">
    <source>
        <dbReference type="Google" id="ProtNLM"/>
    </source>
</evidence>
<evidence type="ECO:0000313" key="2">
    <source>
        <dbReference type="Proteomes" id="UP000010824"/>
    </source>
</evidence>
<dbReference type="AlphaFoldDB" id="L0HBU3"/>
<dbReference type="InterPro" id="IPR029044">
    <property type="entry name" value="Nucleotide-diphossugar_trans"/>
</dbReference>
<organism evidence="1 2">
    <name type="scientific">Methanoregula formicica (strain DSM 22288 / NBRC 105244 / SMSP)</name>
    <dbReference type="NCBI Taxonomy" id="593750"/>
    <lineage>
        <taxon>Archaea</taxon>
        <taxon>Methanobacteriati</taxon>
        <taxon>Methanobacteriota</taxon>
        <taxon>Stenosarchaea group</taxon>
        <taxon>Methanomicrobia</taxon>
        <taxon>Methanomicrobiales</taxon>
        <taxon>Methanoregulaceae</taxon>
        <taxon>Methanoregula</taxon>
    </lineage>
</organism>
<dbReference type="KEGG" id="mfo:Metfor_0432"/>
<protein>
    <recommendedName>
        <fullName evidence="3">Glycosyltransferase</fullName>
    </recommendedName>
</protein>